<gene>
    <name evidence="1" type="ordered locus">Q7A_2726</name>
</gene>
<dbReference type="KEGG" id="mej:Q7A_2726"/>
<evidence type="ECO:0008006" key="3">
    <source>
        <dbReference type="Google" id="ProtNLM"/>
    </source>
</evidence>
<dbReference type="eggNOG" id="ENOG5033596">
    <property type="taxonomic scope" value="Bacteria"/>
</dbReference>
<dbReference type="Pfam" id="PF11582">
    <property type="entry name" value="DUF3240"/>
    <property type="match status" value="1"/>
</dbReference>
<keyword evidence="2" id="KW-1185">Reference proteome</keyword>
<dbReference type="InterPro" id="IPR015867">
    <property type="entry name" value="N-reg_PII/ATP_PRibTrfase_C"/>
</dbReference>
<evidence type="ECO:0000313" key="2">
    <source>
        <dbReference type="Proteomes" id="UP000009144"/>
    </source>
</evidence>
<reference evidence="1 2" key="1">
    <citation type="journal article" date="2012" name="J. Bacteriol.">
        <title>Complete genome sequences of Methylophaga sp. strain JAM1 and Methylophaga sp. strain JAM7.</title>
        <authorList>
            <person name="Villeneuve C."/>
            <person name="Martineau C."/>
            <person name="Mauffrey F."/>
            <person name="Villemur R."/>
        </authorList>
    </citation>
    <scope>NUCLEOTIDE SEQUENCE [LARGE SCALE GENOMIC DNA]</scope>
    <source>
        <strain evidence="1 2">JAM1</strain>
    </source>
</reference>
<sequence>MLNIAPELEEDLVDYLLSIEQIVGFSSYTVYGHGQQQGLSVAEQVSGRRKRSQYELLVSAPTIPIILSGLAEAVGRGIVYWQQPVSNFGRIEY</sequence>
<organism evidence="1 2">
    <name type="scientific">Methylophaga nitratireducenticrescens</name>
    <dbReference type="NCBI Taxonomy" id="754476"/>
    <lineage>
        <taxon>Bacteria</taxon>
        <taxon>Pseudomonadati</taxon>
        <taxon>Pseudomonadota</taxon>
        <taxon>Gammaproteobacteria</taxon>
        <taxon>Thiotrichales</taxon>
        <taxon>Piscirickettsiaceae</taxon>
        <taxon>Methylophaga</taxon>
    </lineage>
</organism>
<dbReference type="PATRIC" id="fig|754476.3.peg.2674"/>
<protein>
    <recommendedName>
        <fullName evidence="3">DUF3240 domain-containing protein</fullName>
    </recommendedName>
</protein>
<dbReference type="EMBL" id="CP003390">
    <property type="protein sequence ID" value="AFI85512.1"/>
    <property type="molecule type" value="Genomic_DNA"/>
</dbReference>
<reference evidence="1 2" key="2">
    <citation type="journal article" date="2013" name="Int. J. Syst. Evol. Microbiol.">
        <title>Methylophaga nitratireducenticrescens sp. nov. and Methylophaga frappieri sp. nov., isolated from the biofilm of the methanol-fed denitrification system treating the seawater at the Montreal Biodome.</title>
        <authorList>
            <person name="Villeneuve C."/>
            <person name="Martineau C."/>
            <person name="Mauffrey F."/>
            <person name="Villemur R."/>
        </authorList>
    </citation>
    <scope>NUCLEOTIDE SEQUENCE [LARGE SCALE GENOMIC DNA]</scope>
    <source>
        <strain evidence="1 2">JAM1</strain>
    </source>
</reference>
<dbReference type="Proteomes" id="UP000009144">
    <property type="component" value="Chromosome"/>
</dbReference>
<dbReference type="STRING" id="754476.Q7A_2726"/>
<dbReference type="Gene3D" id="3.30.70.120">
    <property type="match status" value="1"/>
</dbReference>
<evidence type="ECO:0000313" key="1">
    <source>
        <dbReference type="EMBL" id="AFI85512.1"/>
    </source>
</evidence>
<dbReference type="HOGENOM" id="CLU_156351_1_0_6"/>
<dbReference type="InterPro" id="IPR021634">
    <property type="entry name" value="DUF3240"/>
</dbReference>
<name>I1XM93_METNJ</name>
<accession>I1XM93</accession>
<dbReference type="AlphaFoldDB" id="I1XM93"/>
<proteinExistence type="predicted"/>